<accession>A0ACC0G4V1</accession>
<organism evidence="1 2">
    <name type="scientific">Camellia lanceoleosa</name>
    <dbReference type="NCBI Taxonomy" id="1840588"/>
    <lineage>
        <taxon>Eukaryota</taxon>
        <taxon>Viridiplantae</taxon>
        <taxon>Streptophyta</taxon>
        <taxon>Embryophyta</taxon>
        <taxon>Tracheophyta</taxon>
        <taxon>Spermatophyta</taxon>
        <taxon>Magnoliopsida</taxon>
        <taxon>eudicotyledons</taxon>
        <taxon>Gunneridae</taxon>
        <taxon>Pentapetalae</taxon>
        <taxon>asterids</taxon>
        <taxon>Ericales</taxon>
        <taxon>Theaceae</taxon>
        <taxon>Camellia</taxon>
    </lineage>
</organism>
<comment type="caution">
    <text evidence="1">The sequence shown here is derived from an EMBL/GenBank/DDBJ whole genome shotgun (WGS) entry which is preliminary data.</text>
</comment>
<protein>
    <submittedName>
        <fullName evidence="1">Uncharacterized protein</fullName>
    </submittedName>
</protein>
<proteinExistence type="predicted"/>
<reference evidence="1 2" key="1">
    <citation type="journal article" date="2022" name="Plant J.">
        <title>Chromosome-level genome of Camellia lanceoleosa provides a valuable resource for understanding genome evolution and self-incompatibility.</title>
        <authorList>
            <person name="Gong W."/>
            <person name="Xiao S."/>
            <person name="Wang L."/>
            <person name="Liao Z."/>
            <person name="Chang Y."/>
            <person name="Mo W."/>
            <person name="Hu G."/>
            <person name="Li W."/>
            <person name="Zhao G."/>
            <person name="Zhu H."/>
            <person name="Hu X."/>
            <person name="Ji K."/>
            <person name="Xiang X."/>
            <person name="Song Q."/>
            <person name="Yuan D."/>
            <person name="Jin S."/>
            <person name="Zhang L."/>
        </authorList>
    </citation>
    <scope>NUCLEOTIDE SEQUENCE [LARGE SCALE GENOMIC DNA]</scope>
    <source>
        <strain evidence="1">SQ_2022a</strain>
    </source>
</reference>
<name>A0ACC0G4V1_9ERIC</name>
<keyword evidence="2" id="KW-1185">Reference proteome</keyword>
<sequence>MVNSGRASSPSSTVRRILSPPATGIFVSPSPSSLCRSSSFADLSSVRNPSSQELKGFDLTKRKEKKGVSLKRFSNHK</sequence>
<dbReference type="Proteomes" id="UP001060215">
    <property type="component" value="Chromosome 12"/>
</dbReference>
<dbReference type="EMBL" id="CM045769">
    <property type="protein sequence ID" value="KAI7995949.1"/>
    <property type="molecule type" value="Genomic_DNA"/>
</dbReference>
<evidence type="ECO:0000313" key="1">
    <source>
        <dbReference type="EMBL" id="KAI7995949.1"/>
    </source>
</evidence>
<gene>
    <name evidence="1" type="ORF">LOK49_LG11G01993</name>
</gene>
<evidence type="ECO:0000313" key="2">
    <source>
        <dbReference type="Proteomes" id="UP001060215"/>
    </source>
</evidence>